<evidence type="ECO:0000256" key="1">
    <source>
        <dbReference type="ARBA" id="ARBA00022729"/>
    </source>
</evidence>
<feature type="domain" description="Thioredoxin" evidence="7">
    <location>
        <begin position="59"/>
        <end position="248"/>
    </location>
</feature>
<dbReference type="InterPro" id="IPR036249">
    <property type="entry name" value="Thioredoxin-like_sf"/>
</dbReference>
<evidence type="ECO:0000256" key="2">
    <source>
        <dbReference type="ARBA" id="ARBA00023002"/>
    </source>
</evidence>
<dbReference type="EMBL" id="SSND01000001">
    <property type="protein sequence ID" value="THD84214.1"/>
    <property type="molecule type" value="Genomic_DNA"/>
</dbReference>
<dbReference type="InterPro" id="IPR001853">
    <property type="entry name" value="DSBA-like_thioredoxin_dom"/>
</dbReference>
<keyword evidence="5" id="KW-0175">Coiled coil</keyword>
<protein>
    <submittedName>
        <fullName evidence="8">DsbA family protein</fullName>
    </submittedName>
</protein>
<dbReference type="Proteomes" id="UP000309450">
    <property type="component" value="Unassembled WGS sequence"/>
</dbReference>
<reference evidence="8 9" key="1">
    <citation type="submission" date="2019-04" db="EMBL/GenBank/DDBJ databases">
        <title>Draft genome sequence of Gemmobacter aestuarii sp. nov.</title>
        <authorList>
            <person name="Hameed A."/>
            <person name="Lin S.-Y."/>
            <person name="Shahina M."/>
            <person name="Lai W.-A."/>
            <person name="Young C.-C."/>
        </authorList>
    </citation>
    <scope>NUCLEOTIDE SEQUENCE [LARGE SCALE GENOMIC DNA]</scope>
    <source>
        <strain evidence="8 9">CC-PW-75</strain>
    </source>
</reference>
<keyword evidence="3" id="KW-1015">Disulfide bond</keyword>
<evidence type="ECO:0000256" key="6">
    <source>
        <dbReference type="SAM" id="SignalP"/>
    </source>
</evidence>
<feature type="chain" id="PRO_5020424491" evidence="6">
    <location>
        <begin position="22"/>
        <end position="250"/>
    </location>
</feature>
<name>A0A4S3MQ72_9RHOB</name>
<feature type="signal peptide" evidence="6">
    <location>
        <begin position="1"/>
        <end position="21"/>
    </location>
</feature>
<dbReference type="GO" id="GO:0016491">
    <property type="term" value="F:oxidoreductase activity"/>
    <property type="evidence" value="ECO:0007669"/>
    <property type="project" value="UniProtKB-KW"/>
</dbReference>
<accession>A0A4S3MQ72</accession>
<keyword evidence="1 6" id="KW-0732">Signal</keyword>
<dbReference type="RefSeq" id="WP_136392596.1">
    <property type="nucleotide sequence ID" value="NZ_SSND01000001.1"/>
</dbReference>
<keyword evidence="4" id="KW-0676">Redox-active center</keyword>
<dbReference type="Pfam" id="PF18312">
    <property type="entry name" value="ScsC_N"/>
    <property type="match status" value="1"/>
</dbReference>
<evidence type="ECO:0000256" key="5">
    <source>
        <dbReference type="SAM" id="Coils"/>
    </source>
</evidence>
<gene>
    <name evidence="8" type="ORF">E7811_00165</name>
</gene>
<dbReference type="SUPFAM" id="SSF52833">
    <property type="entry name" value="Thioredoxin-like"/>
    <property type="match status" value="1"/>
</dbReference>
<dbReference type="CDD" id="cd03023">
    <property type="entry name" value="DsbA_Com1_like"/>
    <property type="match status" value="1"/>
</dbReference>
<evidence type="ECO:0000259" key="7">
    <source>
        <dbReference type="PROSITE" id="PS51352"/>
    </source>
</evidence>
<organism evidence="8 9">
    <name type="scientific">Aliigemmobacter aestuarii</name>
    <dbReference type="NCBI Taxonomy" id="1445661"/>
    <lineage>
        <taxon>Bacteria</taxon>
        <taxon>Pseudomonadati</taxon>
        <taxon>Pseudomonadota</taxon>
        <taxon>Alphaproteobacteria</taxon>
        <taxon>Rhodobacterales</taxon>
        <taxon>Paracoccaceae</taxon>
        <taxon>Aliigemmobacter</taxon>
    </lineage>
</organism>
<evidence type="ECO:0000256" key="4">
    <source>
        <dbReference type="ARBA" id="ARBA00023284"/>
    </source>
</evidence>
<dbReference type="Pfam" id="PF01323">
    <property type="entry name" value="DSBA"/>
    <property type="match status" value="1"/>
</dbReference>
<dbReference type="Gene3D" id="3.40.30.10">
    <property type="entry name" value="Glutaredoxin"/>
    <property type="match status" value="1"/>
</dbReference>
<dbReference type="PANTHER" id="PTHR13887:SF14">
    <property type="entry name" value="DISULFIDE BOND FORMATION PROTEIN D"/>
    <property type="match status" value="1"/>
</dbReference>
<dbReference type="OrthoDB" id="9780147at2"/>
<feature type="coiled-coil region" evidence="5">
    <location>
        <begin position="56"/>
        <end position="83"/>
    </location>
</feature>
<proteinExistence type="predicted"/>
<dbReference type="AlphaFoldDB" id="A0A4S3MQ72"/>
<evidence type="ECO:0000313" key="8">
    <source>
        <dbReference type="EMBL" id="THD84214.1"/>
    </source>
</evidence>
<evidence type="ECO:0000256" key="3">
    <source>
        <dbReference type="ARBA" id="ARBA00023157"/>
    </source>
</evidence>
<evidence type="ECO:0000313" key="9">
    <source>
        <dbReference type="Proteomes" id="UP000309450"/>
    </source>
</evidence>
<dbReference type="PANTHER" id="PTHR13887">
    <property type="entry name" value="GLUTATHIONE S-TRANSFERASE KAPPA"/>
    <property type="match status" value="1"/>
</dbReference>
<dbReference type="InterPro" id="IPR041205">
    <property type="entry name" value="ScsC_N"/>
</dbReference>
<dbReference type="PROSITE" id="PS51352">
    <property type="entry name" value="THIOREDOXIN_2"/>
    <property type="match status" value="1"/>
</dbReference>
<keyword evidence="9" id="KW-1185">Reference proteome</keyword>
<sequence length="250" mass="27015">MTRSFLASTALAFGLALPAHAFDPAAMTDTDKAAFGEAVRAYLLENPEVLMEAIGVLEQRQQQEAMENDLALLETNRDEIMNDPNSWVGGNLDGDVTLVEFVDYRCGYCRKAHDEVAELVASDGNIRFVLKEFPILGEESVISSRFAIATRLVAGDEAYKKMHDALIALRGNATAENLTTLANDLGLDGAAIAARADAAEVTAIIDANHALASRLQINGTPTFVIDKTMVRGYVPLDGMRQIVDGQRKDG</sequence>
<keyword evidence="2" id="KW-0560">Oxidoreductase</keyword>
<dbReference type="InterPro" id="IPR013766">
    <property type="entry name" value="Thioredoxin_domain"/>
</dbReference>
<comment type="caution">
    <text evidence="8">The sequence shown here is derived from an EMBL/GenBank/DDBJ whole genome shotgun (WGS) entry which is preliminary data.</text>
</comment>